<dbReference type="Proteomes" id="UP000793456">
    <property type="component" value="Chromosome XIII"/>
</dbReference>
<protein>
    <submittedName>
        <fullName evidence="1">Uncharacterized protein</fullName>
    </submittedName>
</protein>
<sequence length="236" mass="26647">MDQWILWLLLLLPLGLCIDSEVTLVKTIGRGPDITPVCTKEALSNFEVLCKISTERTRGKNCRLRYQHEWGVVNICDSRFTLTTKNQTVFLHLTSLTPVDSGNYTCECSHTKGRHVLHLSVTVEVQSSSSLSWISIIVICVPGVILGLILRRKRCKGDTRSEEFSACEIPGSFDQDDPDDLYDSLEQPASDVYESFSTHIEDDGKKNSASDNIETADLKQEVDEKTDEEWEIYENI</sequence>
<dbReference type="EMBL" id="CM011686">
    <property type="protein sequence ID" value="TMS11865.1"/>
    <property type="molecule type" value="Genomic_DNA"/>
</dbReference>
<organism evidence="1 2">
    <name type="scientific">Larimichthys crocea</name>
    <name type="common">Large yellow croaker</name>
    <name type="synonym">Pseudosciaena crocea</name>
    <dbReference type="NCBI Taxonomy" id="215358"/>
    <lineage>
        <taxon>Eukaryota</taxon>
        <taxon>Metazoa</taxon>
        <taxon>Chordata</taxon>
        <taxon>Craniata</taxon>
        <taxon>Vertebrata</taxon>
        <taxon>Euteleostomi</taxon>
        <taxon>Actinopterygii</taxon>
        <taxon>Neopterygii</taxon>
        <taxon>Teleostei</taxon>
        <taxon>Neoteleostei</taxon>
        <taxon>Acanthomorphata</taxon>
        <taxon>Eupercaria</taxon>
        <taxon>Sciaenidae</taxon>
        <taxon>Larimichthys</taxon>
    </lineage>
</organism>
<proteinExistence type="predicted"/>
<evidence type="ECO:0000313" key="2">
    <source>
        <dbReference type="Proteomes" id="UP000793456"/>
    </source>
</evidence>
<accession>A0ACD3QXI7</accession>
<comment type="caution">
    <text evidence="1">The sequence shown here is derived from an EMBL/GenBank/DDBJ whole genome shotgun (WGS) entry which is preliminary data.</text>
</comment>
<gene>
    <name evidence="1" type="ORF">E3U43_019256</name>
</gene>
<evidence type="ECO:0000313" key="1">
    <source>
        <dbReference type="EMBL" id="TMS11865.1"/>
    </source>
</evidence>
<reference evidence="1" key="1">
    <citation type="submission" date="2018-11" db="EMBL/GenBank/DDBJ databases">
        <title>The sequence and de novo assembly of Larimichthys crocea genome using PacBio and Hi-C technologies.</title>
        <authorList>
            <person name="Xu P."/>
            <person name="Chen B."/>
            <person name="Zhou Z."/>
            <person name="Ke Q."/>
            <person name="Wu Y."/>
            <person name="Bai H."/>
            <person name="Pu F."/>
        </authorList>
    </citation>
    <scope>NUCLEOTIDE SEQUENCE</scope>
    <source>
        <tissue evidence="1">Muscle</tissue>
    </source>
</reference>
<keyword evidence="2" id="KW-1185">Reference proteome</keyword>
<name>A0ACD3QXI7_LARCR</name>